<organism evidence="2 3">
    <name type="scientific">Cucumis sativus</name>
    <name type="common">Cucumber</name>
    <dbReference type="NCBI Taxonomy" id="3659"/>
    <lineage>
        <taxon>Eukaryota</taxon>
        <taxon>Viridiplantae</taxon>
        <taxon>Streptophyta</taxon>
        <taxon>Embryophyta</taxon>
        <taxon>Tracheophyta</taxon>
        <taxon>Spermatophyta</taxon>
        <taxon>Magnoliopsida</taxon>
        <taxon>eudicotyledons</taxon>
        <taxon>Gunneridae</taxon>
        <taxon>Pentapetalae</taxon>
        <taxon>rosids</taxon>
        <taxon>fabids</taxon>
        <taxon>Cucurbitales</taxon>
        <taxon>Cucurbitaceae</taxon>
        <taxon>Benincaseae</taxon>
        <taxon>Cucumis</taxon>
    </lineage>
</organism>
<dbReference type="Pfam" id="PF08555">
    <property type="entry name" value="FAM32A"/>
    <property type="match status" value="1"/>
</dbReference>
<reference evidence="2 3" key="4">
    <citation type="journal article" date="2011" name="BMC Genomics">
        <title>RNA-Seq improves annotation of protein-coding genes in the cucumber genome.</title>
        <authorList>
            <person name="Li Z."/>
            <person name="Zhang Z."/>
            <person name="Yan P."/>
            <person name="Huang S."/>
            <person name="Fei Z."/>
            <person name="Lin K."/>
        </authorList>
    </citation>
    <scope>NUCLEOTIDE SEQUENCE [LARGE SCALE GENOMIC DNA]</scope>
    <source>
        <strain evidence="3">cv. 9930</strain>
    </source>
</reference>
<dbReference type="AlphaFoldDB" id="A0A0A0LCJ6"/>
<reference evidence="2 3" key="2">
    <citation type="journal article" date="2009" name="PLoS ONE">
        <title>An integrated genetic and cytogenetic map of the cucumber genome.</title>
        <authorList>
            <person name="Ren Y."/>
            <person name="Zhang Z."/>
            <person name="Liu J."/>
            <person name="Staub J.E."/>
            <person name="Han Y."/>
            <person name="Cheng Z."/>
            <person name="Li X."/>
            <person name="Lu J."/>
            <person name="Miao H."/>
            <person name="Kang H."/>
            <person name="Xie B."/>
            <person name="Gu X."/>
            <person name="Wang X."/>
            <person name="Du Y."/>
            <person name="Jin W."/>
            <person name="Huang S."/>
        </authorList>
    </citation>
    <scope>NUCLEOTIDE SEQUENCE [LARGE SCALE GENOMIC DNA]</scope>
    <source>
        <strain evidence="3">cv. 9930</strain>
    </source>
</reference>
<dbReference type="Proteomes" id="UP000029981">
    <property type="component" value="Chromosome 3"/>
</dbReference>
<accession>A0A0A0LCJ6</accession>
<evidence type="ECO:0000313" key="2">
    <source>
        <dbReference type="EMBL" id="KGN58417.1"/>
    </source>
</evidence>
<proteinExistence type="predicted"/>
<feature type="transmembrane region" description="Helical" evidence="1">
    <location>
        <begin position="55"/>
        <end position="77"/>
    </location>
</feature>
<protein>
    <submittedName>
        <fullName evidence="2">Uncharacterized protein</fullName>
    </submittedName>
</protein>
<sequence>MSSYDNVVGGKLKLKGKALDVKVGGVKKKKKLKKNQDQISRELENEHPAGLLFNYYWNCLTWISVNVYLWIIVLYLMEKSEIKTSRFEQYST</sequence>
<keyword evidence="3" id="KW-1185">Reference proteome</keyword>
<dbReference type="GO" id="GO:0005730">
    <property type="term" value="C:nucleolus"/>
    <property type="evidence" value="ECO:0000318"/>
    <property type="project" value="GO_Central"/>
</dbReference>
<dbReference type="InterPro" id="IPR013865">
    <property type="entry name" value="FAM32A"/>
</dbReference>
<gene>
    <name evidence="2" type="ORF">Csa_3G640590</name>
</gene>
<reference evidence="2 3" key="3">
    <citation type="journal article" date="2010" name="BMC Genomics">
        <title>Transcriptome sequencing and comparative analysis of cucumber flowers with different sex types.</title>
        <authorList>
            <person name="Guo S."/>
            <person name="Zheng Y."/>
            <person name="Joung J.G."/>
            <person name="Liu S."/>
            <person name="Zhang Z."/>
            <person name="Crasta O.R."/>
            <person name="Sobral B.W."/>
            <person name="Xu Y."/>
            <person name="Huang S."/>
            <person name="Fei Z."/>
        </authorList>
    </citation>
    <scope>NUCLEOTIDE SEQUENCE [LARGE SCALE GENOMIC DNA]</scope>
    <source>
        <strain evidence="3">cv. 9930</strain>
    </source>
</reference>
<dbReference type="PANTHER" id="PTHR13282">
    <property type="entry name" value="PROTEIN FAM32A"/>
    <property type="match status" value="1"/>
</dbReference>
<keyword evidence="1" id="KW-1133">Transmembrane helix</keyword>
<dbReference type="STRING" id="3659.A0A0A0LCJ6"/>
<dbReference type="Gramene" id="KGN58417">
    <property type="protein sequence ID" value="KGN58417"/>
    <property type="gene ID" value="Csa_3G640590"/>
</dbReference>
<dbReference type="EMBL" id="CM002924">
    <property type="protein sequence ID" value="KGN58417.1"/>
    <property type="molecule type" value="Genomic_DNA"/>
</dbReference>
<keyword evidence="1" id="KW-0472">Membrane</keyword>
<dbReference type="PANTHER" id="PTHR13282:SF6">
    <property type="entry name" value="PROTEIN FAM32A"/>
    <property type="match status" value="1"/>
</dbReference>
<name>A0A0A0LCJ6_CUCSA</name>
<evidence type="ECO:0000256" key="1">
    <source>
        <dbReference type="SAM" id="Phobius"/>
    </source>
</evidence>
<keyword evidence="1" id="KW-0812">Transmembrane</keyword>
<reference evidence="2 3" key="1">
    <citation type="journal article" date="2009" name="Nat. Genet.">
        <title>The genome of the cucumber, Cucumis sativus L.</title>
        <authorList>
            <person name="Huang S."/>
            <person name="Li R."/>
            <person name="Zhang Z."/>
            <person name="Li L."/>
            <person name="Gu X."/>
            <person name="Fan W."/>
            <person name="Lucas W.J."/>
            <person name="Wang X."/>
            <person name="Xie B."/>
            <person name="Ni P."/>
            <person name="Ren Y."/>
            <person name="Zhu H."/>
            <person name="Li J."/>
            <person name="Lin K."/>
            <person name="Jin W."/>
            <person name="Fei Z."/>
            <person name="Li G."/>
            <person name="Staub J."/>
            <person name="Kilian A."/>
            <person name="van der Vossen E.A."/>
            <person name="Wu Y."/>
            <person name="Guo J."/>
            <person name="He J."/>
            <person name="Jia Z."/>
            <person name="Ren Y."/>
            <person name="Tian G."/>
            <person name="Lu Y."/>
            <person name="Ruan J."/>
            <person name="Qian W."/>
            <person name="Wang M."/>
            <person name="Huang Q."/>
            <person name="Li B."/>
            <person name="Xuan Z."/>
            <person name="Cao J."/>
            <person name="Asan"/>
            <person name="Wu Z."/>
            <person name="Zhang J."/>
            <person name="Cai Q."/>
            <person name="Bai Y."/>
            <person name="Zhao B."/>
            <person name="Han Y."/>
            <person name="Li Y."/>
            <person name="Li X."/>
            <person name="Wang S."/>
            <person name="Shi Q."/>
            <person name="Liu S."/>
            <person name="Cho W.K."/>
            <person name="Kim J.Y."/>
            <person name="Xu Y."/>
            <person name="Heller-Uszynska K."/>
            <person name="Miao H."/>
            <person name="Cheng Z."/>
            <person name="Zhang S."/>
            <person name="Wu J."/>
            <person name="Yang Y."/>
            <person name="Kang H."/>
            <person name="Li M."/>
            <person name="Liang H."/>
            <person name="Ren X."/>
            <person name="Shi Z."/>
            <person name="Wen M."/>
            <person name="Jian M."/>
            <person name="Yang H."/>
            <person name="Zhang G."/>
            <person name="Yang Z."/>
            <person name="Chen R."/>
            <person name="Liu S."/>
            <person name="Li J."/>
            <person name="Ma L."/>
            <person name="Liu H."/>
            <person name="Zhou Y."/>
            <person name="Zhao J."/>
            <person name="Fang X."/>
            <person name="Li G."/>
            <person name="Fang L."/>
            <person name="Li Y."/>
            <person name="Liu D."/>
            <person name="Zheng H."/>
            <person name="Zhang Y."/>
            <person name="Qin N."/>
            <person name="Li Z."/>
            <person name="Yang G."/>
            <person name="Yang S."/>
            <person name="Bolund L."/>
            <person name="Kristiansen K."/>
            <person name="Zheng H."/>
            <person name="Li S."/>
            <person name="Zhang X."/>
            <person name="Yang H."/>
            <person name="Wang J."/>
            <person name="Sun R."/>
            <person name="Zhang B."/>
            <person name="Jiang S."/>
            <person name="Wang J."/>
            <person name="Du Y."/>
            <person name="Li S."/>
        </authorList>
    </citation>
    <scope>NUCLEOTIDE SEQUENCE [LARGE SCALE GENOMIC DNA]</scope>
    <source>
        <strain evidence="3">cv. 9930</strain>
    </source>
</reference>
<evidence type="ECO:0000313" key="3">
    <source>
        <dbReference type="Proteomes" id="UP000029981"/>
    </source>
</evidence>